<dbReference type="AlphaFoldDB" id="A0A2M8F2L5"/>
<keyword evidence="1" id="KW-0812">Transmembrane</keyword>
<proteinExistence type="predicted"/>
<dbReference type="Proteomes" id="UP000231383">
    <property type="component" value="Unassembled WGS sequence"/>
</dbReference>
<accession>A0A2M8F2L5</accession>
<protein>
    <submittedName>
        <fullName evidence="2">Uncharacterized protein</fullName>
    </submittedName>
</protein>
<comment type="caution">
    <text evidence="2">The sequence shown here is derived from an EMBL/GenBank/DDBJ whole genome shotgun (WGS) entry which is preliminary data.</text>
</comment>
<keyword evidence="1" id="KW-1133">Transmembrane helix</keyword>
<organism evidence="2 3">
    <name type="scientific">Candidatus Roizmanbacteria bacterium CG_4_9_14_0_2_um_filter_39_13</name>
    <dbReference type="NCBI Taxonomy" id="1974839"/>
    <lineage>
        <taxon>Bacteria</taxon>
        <taxon>Candidatus Roizmaniibacteriota</taxon>
    </lineage>
</organism>
<gene>
    <name evidence="2" type="ORF">CO051_01390</name>
</gene>
<feature type="transmembrane region" description="Helical" evidence="1">
    <location>
        <begin position="20"/>
        <end position="41"/>
    </location>
</feature>
<evidence type="ECO:0000313" key="2">
    <source>
        <dbReference type="EMBL" id="PJC33527.1"/>
    </source>
</evidence>
<sequence length="146" mass="16663">MDKQKEKKSDQVVKPSKVVYFKVFFLTAIVIFGLFVLNNLASKQNQDESDNPDGGVQGVFSSDDIRNALDKEIRTNNAYKLATSEFEKTTSNVLGEATRIKDDALDQGKEFVTDYVYERTVSSTIENMINRLPERQKEKIVERICK</sequence>
<evidence type="ECO:0000256" key="1">
    <source>
        <dbReference type="SAM" id="Phobius"/>
    </source>
</evidence>
<reference evidence="3" key="1">
    <citation type="submission" date="2017-09" db="EMBL/GenBank/DDBJ databases">
        <title>Depth-based differentiation of microbial function through sediment-hosted aquifers and enrichment of novel symbionts in the deep terrestrial subsurface.</title>
        <authorList>
            <person name="Probst A.J."/>
            <person name="Ladd B."/>
            <person name="Jarett J.K."/>
            <person name="Geller-Mcgrath D.E."/>
            <person name="Sieber C.M.K."/>
            <person name="Emerson J.B."/>
            <person name="Anantharaman K."/>
            <person name="Thomas B.C."/>
            <person name="Malmstrom R."/>
            <person name="Stieglmeier M."/>
            <person name="Klingl A."/>
            <person name="Woyke T."/>
            <person name="Ryan C.M."/>
            <person name="Banfield J.F."/>
        </authorList>
    </citation>
    <scope>NUCLEOTIDE SEQUENCE [LARGE SCALE GENOMIC DNA]</scope>
</reference>
<evidence type="ECO:0000313" key="3">
    <source>
        <dbReference type="Proteomes" id="UP000231383"/>
    </source>
</evidence>
<keyword evidence="1" id="KW-0472">Membrane</keyword>
<dbReference type="EMBL" id="PFSC01000038">
    <property type="protein sequence ID" value="PJC33527.1"/>
    <property type="molecule type" value="Genomic_DNA"/>
</dbReference>
<name>A0A2M8F2L5_9BACT</name>